<dbReference type="PROSITE" id="PS00518">
    <property type="entry name" value="ZF_RING_1"/>
    <property type="match status" value="1"/>
</dbReference>
<evidence type="ECO:0000256" key="8">
    <source>
        <dbReference type="ARBA" id="ARBA00022833"/>
    </source>
</evidence>
<comment type="catalytic activity">
    <reaction evidence="11">
        <text>S-ubiquitinyl-[E2 ubiquitin-conjugating enzyme]-L-cysteine + [acceptor protein]-L-lysine = [E2 ubiquitin-conjugating enzyme]-L-cysteine + N(6)-ubiquitinyl-[acceptor protein]-L-lysine.</text>
        <dbReference type="EC" id="2.3.2.27"/>
    </reaction>
</comment>
<evidence type="ECO:0000256" key="7">
    <source>
        <dbReference type="ARBA" id="ARBA00022771"/>
    </source>
</evidence>
<evidence type="ECO:0000259" key="17">
    <source>
        <dbReference type="PROSITE" id="PS50145"/>
    </source>
</evidence>
<dbReference type="GO" id="GO:0061630">
    <property type="term" value="F:ubiquitin protein ligase activity"/>
    <property type="evidence" value="ECO:0007669"/>
    <property type="project" value="UniProtKB-EC"/>
</dbReference>
<dbReference type="GO" id="GO:0006915">
    <property type="term" value="P:apoptotic process"/>
    <property type="evidence" value="ECO:0007669"/>
    <property type="project" value="UniProtKB-KW"/>
</dbReference>
<dbReference type="EC" id="2.3.2.27" evidence="11"/>
<keyword evidence="9" id="KW-0832">Ubl conjugation</keyword>
<evidence type="ECO:0000256" key="13">
    <source>
        <dbReference type="SAM" id="Coils"/>
    </source>
</evidence>
<keyword evidence="8 11" id="KW-0862">Zinc</keyword>
<organism evidence="18 19">
    <name type="scientific">Xyrichtys novacula</name>
    <name type="common">Pearly razorfish</name>
    <name type="synonym">Hemipteronotus novacula</name>
    <dbReference type="NCBI Taxonomy" id="13765"/>
    <lineage>
        <taxon>Eukaryota</taxon>
        <taxon>Metazoa</taxon>
        <taxon>Chordata</taxon>
        <taxon>Craniata</taxon>
        <taxon>Vertebrata</taxon>
        <taxon>Euteleostomi</taxon>
        <taxon>Actinopterygii</taxon>
        <taxon>Neopterygii</taxon>
        <taxon>Teleostei</taxon>
        <taxon>Neoteleostei</taxon>
        <taxon>Acanthomorphata</taxon>
        <taxon>Eupercaria</taxon>
        <taxon>Labriformes</taxon>
        <taxon>Labridae</taxon>
        <taxon>Xyrichtys</taxon>
    </lineage>
</organism>
<accession>A0AAV1EZF3</accession>
<feature type="domain" description="TRAF-type" evidence="17">
    <location>
        <begin position="223"/>
        <end position="279"/>
    </location>
</feature>
<dbReference type="Gene3D" id="3.30.40.10">
    <property type="entry name" value="Zinc/RING finger domain, C3HC4 (zinc finger)"/>
    <property type="match status" value="2"/>
</dbReference>
<dbReference type="InterPro" id="IPR002083">
    <property type="entry name" value="MATH/TRAF_dom"/>
</dbReference>
<dbReference type="GO" id="GO:0005737">
    <property type="term" value="C:cytoplasm"/>
    <property type="evidence" value="ECO:0007669"/>
    <property type="project" value="UniProtKB-SubCell"/>
</dbReference>
<dbReference type="FunFam" id="2.60.210.10:FF:000001">
    <property type="entry name" value="TNF receptor-associated factor"/>
    <property type="match status" value="1"/>
</dbReference>
<dbReference type="GO" id="GO:0043122">
    <property type="term" value="P:regulation of canonical NF-kappaB signal transduction"/>
    <property type="evidence" value="ECO:0007669"/>
    <property type="project" value="TreeGrafter"/>
</dbReference>
<keyword evidence="18" id="KW-0675">Receptor</keyword>
<dbReference type="AlphaFoldDB" id="A0AAV1EZF3"/>
<sequence>METADTQPGGSEESMMRSEESMMRSEESMMRSEESRMRSEESMMRSEESRMRSGGPVGSWESELTSRQRSLKFVLALKEEFVCPVCGGVVLNPQQNSCGHIYCYHCLQGLLESSSPSSPVCPVDGAVITPAEVFQDNCCRREISCLEVYCTNFPACTSVVTLQHLQEHLSSCQYEQLQCTNPGCRAAPQRRHLQEHLTSTCPHRTEPCPHCQQPIRLNLIQDHLQTSCLQVEVGCPHSCSQKVPRHKLAEHRESCPEVHVDCSYRRFGCLVQDKREKVKLHEDTAVNHHMLLVLRSNTHLEQQVEVLQEEALLRQQEVQANSLLLTGLQKKIQPLLQQSSGHEHVVSAAQRTLSRQEDILSTLQLDVQQVSRGLCSGREELEQLRKSLDAVIQEVSAAEALKEHLETLEEKLKLHSSLSELHAAQLHHNEQHLQELEATSYDGKLIWKIDDFRKRREAEAKGQPPCLTSVPFLTGRCGYKMAARVYLNGDGEGRGTHLSLYVVLMQGDFDALLPWPFRQTVSLSLLDQSGARNHRSLSFRPDPSSKSFQRPAAESVNVATGFSCFIPLARLEDPQNASYVDSDTLFVKVWVDMVGLEPL</sequence>
<dbReference type="GO" id="GO:0008270">
    <property type="term" value="F:zinc ion binding"/>
    <property type="evidence" value="ECO:0007669"/>
    <property type="project" value="UniProtKB-UniRule"/>
</dbReference>
<evidence type="ECO:0000256" key="12">
    <source>
        <dbReference type="PROSITE-ProRule" id="PRU00207"/>
    </source>
</evidence>
<dbReference type="Pfam" id="PF21355">
    <property type="entry name" value="TRAF-mep_MATH"/>
    <property type="match status" value="1"/>
</dbReference>
<evidence type="ECO:0000256" key="14">
    <source>
        <dbReference type="SAM" id="MobiDB-lite"/>
    </source>
</evidence>
<keyword evidence="5 11" id="KW-0479">Metal-binding</keyword>
<dbReference type="PANTHER" id="PTHR10131">
    <property type="entry name" value="TNF RECEPTOR ASSOCIATED FACTOR"/>
    <property type="match status" value="1"/>
</dbReference>
<keyword evidence="4" id="KW-0053">Apoptosis</keyword>
<dbReference type="GO" id="GO:0042981">
    <property type="term" value="P:regulation of apoptotic process"/>
    <property type="evidence" value="ECO:0007669"/>
    <property type="project" value="InterPro"/>
</dbReference>
<gene>
    <name evidence="18" type="ORF">XNOV1_A007955</name>
</gene>
<dbReference type="InterPro" id="IPR013083">
    <property type="entry name" value="Znf_RING/FYVE/PHD"/>
</dbReference>
<dbReference type="PROSITE" id="PS50145">
    <property type="entry name" value="ZF_TRAF"/>
    <property type="match status" value="2"/>
</dbReference>
<dbReference type="SMART" id="SM00184">
    <property type="entry name" value="RING"/>
    <property type="match status" value="1"/>
</dbReference>
<comment type="similarity">
    <text evidence="11">Belongs to the TNF receptor-associated factor family.</text>
</comment>
<dbReference type="GO" id="GO:0007165">
    <property type="term" value="P:signal transduction"/>
    <property type="evidence" value="ECO:0007669"/>
    <property type="project" value="InterPro"/>
</dbReference>
<dbReference type="GO" id="GO:0005164">
    <property type="term" value="F:tumor necrosis factor receptor binding"/>
    <property type="evidence" value="ECO:0007669"/>
    <property type="project" value="UniProtKB-UniRule"/>
</dbReference>
<evidence type="ECO:0000259" key="16">
    <source>
        <dbReference type="PROSITE" id="PS50144"/>
    </source>
</evidence>
<feature type="zinc finger region" description="TRAF-type" evidence="12">
    <location>
        <begin position="223"/>
        <end position="279"/>
    </location>
</feature>
<evidence type="ECO:0000256" key="1">
    <source>
        <dbReference type="ARBA" id="ARBA00004496"/>
    </source>
</evidence>
<evidence type="ECO:0000256" key="10">
    <source>
        <dbReference type="ARBA" id="ARBA00023054"/>
    </source>
</evidence>
<dbReference type="InterPro" id="IPR012227">
    <property type="entry name" value="TNF_rcpt-assoc_TRAF_met"/>
</dbReference>
<dbReference type="PANTHER" id="PTHR10131:SF83">
    <property type="entry name" value="TNF RECEPTOR-ASSOCIATED FACTOR 5"/>
    <property type="match status" value="1"/>
</dbReference>
<reference evidence="18" key="1">
    <citation type="submission" date="2023-08" db="EMBL/GenBank/DDBJ databases">
        <authorList>
            <person name="Alioto T."/>
            <person name="Alioto T."/>
            <person name="Gomez Garrido J."/>
        </authorList>
    </citation>
    <scope>NUCLEOTIDE SEQUENCE</scope>
</reference>
<dbReference type="Proteomes" id="UP001178508">
    <property type="component" value="Chromosome 3"/>
</dbReference>
<feature type="domain" description="MATH" evidence="16">
    <location>
        <begin position="442"/>
        <end position="591"/>
    </location>
</feature>
<dbReference type="PROSITE" id="PS50089">
    <property type="entry name" value="ZF_RING_2"/>
    <property type="match status" value="1"/>
</dbReference>
<evidence type="ECO:0000313" key="18">
    <source>
        <dbReference type="EMBL" id="CAJ1054168.1"/>
    </source>
</evidence>
<feature type="compositionally biased region" description="Basic and acidic residues" evidence="14">
    <location>
        <begin position="14"/>
        <end position="51"/>
    </location>
</feature>
<dbReference type="PROSITE" id="PS50144">
    <property type="entry name" value="MATH"/>
    <property type="match status" value="1"/>
</dbReference>
<evidence type="ECO:0000256" key="6">
    <source>
        <dbReference type="ARBA" id="ARBA00022737"/>
    </source>
</evidence>
<dbReference type="SUPFAM" id="SSF57850">
    <property type="entry name" value="RING/U-box"/>
    <property type="match status" value="1"/>
</dbReference>
<dbReference type="FunFam" id="3.30.40.10:FF:000286">
    <property type="entry name" value="TNF receptor-associated factor"/>
    <property type="match status" value="1"/>
</dbReference>
<dbReference type="InterPro" id="IPR001841">
    <property type="entry name" value="Znf_RING"/>
</dbReference>
<feature type="region of interest" description="Disordered" evidence="14">
    <location>
        <begin position="1"/>
        <end position="61"/>
    </location>
</feature>
<feature type="domain" description="TRAF-type" evidence="17">
    <location>
        <begin position="168"/>
        <end position="211"/>
    </location>
</feature>
<dbReference type="EMBL" id="OY660866">
    <property type="protein sequence ID" value="CAJ1054168.1"/>
    <property type="molecule type" value="Genomic_DNA"/>
</dbReference>
<dbReference type="Gene3D" id="2.60.210.10">
    <property type="entry name" value="Apoptosis, Tumor Necrosis Factor Receptor Associated Protein 2, Chain A"/>
    <property type="match status" value="1"/>
</dbReference>
<dbReference type="InterPro" id="IPR049342">
    <property type="entry name" value="TRAF1-6_MATH_dom"/>
</dbReference>
<feature type="domain" description="RING-type" evidence="15">
    <location>
        <begin position="83"/>
        <end position="124"/>
    </location>
</feature>
<dbReference type="SMART" id="SM00061">
    <property type="entry name" value="MATH"/>
    <property type="match status" value="1"/>
</dbReference>
<feature type="coiled-coil region" evidence="13">
    <location>
        <begin position="378"/>
        <end position="418"/>
    </location>
</feature>
<evidence type="ECO:0000256" key="5">
    <source>
        <dbReference type="ARBA" id="ARBA00022723"/>
    </source>
</evidence>
<dbReference type="InterPro" id="IPR008974">
    <property type="entry name" value="TRAF-like"/>
</dbReference>
<keyword evidence="19" id="KW-1185">Reference proteome</keyword>
<keyword evidence="10 13" id="KW-0175">Coiled coil</keyword>
<dbReference type="InterPro" id="IPR001293">
    <property type="entry name" value="Znf_TRAF"/>
</dbReference>
<protein>
    <recommendedName>
        <fullName evidence="11">TNF receptor-associated factor</fullName>
        <ecNumber evidence="11">2.3.2.27</ecNumber>
    </recommendedName>
</protein>
<comment type="subcellular location">
    <subcellularLocation>
        <location evidence="1 11">Cytoplasm</location>
    </subcellularLocation>
</comment>
<keyword evidence="3" id="KW-1017">Isopeptide bond</keyword>
<keyword evidence="2 11" id="KW-0963">Cytoplasm</keyword>
<evidence type="ECO:0000256" key="3">
    <source>
        <dbReference type="ARBA" id="ARBA00022499"/>
    </source>
</evidence>
<feature type="zinc finger region" description="TRAF-type" evidence="12">
    <location>
        <begin position="168"/>
        <end position="211"/>
    </location>
</feature>
<evidence type="ECO:0000256" key="9">
    <source>
        <dbReference type="ARBA" id="ARBA00022843"/>
    </source>
</evidence>
<name>A0AAV1EZF3_XYRNO</name>
<dbReference type="SUPFAM" id="SSF49599">
    <property type="entry name" value="TRAF domain-like"/>
    <property type="match status" value="2"/>
</dbReference>
<dbReference type="Pfam" id="PF02176">
    <property type="entry name" value="zf-TRAF"/>
    <property type="match status" value="1"/>
</dbReference>
<evidence type="ECO:0000256" key="11">
    <source>
        <dbReference type="PIRNR" id="PIRNR015614"/>
    </source>
</evidence>
<keyword evidence="6" id="KW-0677">Repeat</keyword>
<evidence type="ECO:0000259" key="15">
    <source>
        <dbReference type="PROSITE" id="PS50089"/>
    </source>
</evidence>
<evidence type="ECO:0000313" key="19">
    <source>
        <dbReference type="Proteomes" id="UP001178508"/>
    </source>
</evidence>
<dbReference type="GO" id="GO:0009898">
    <property type="term" value="C:cytoplasmic side of plasma membrane"/>
    <property type="evidence" value="ECO:0007669"/>
    <property type="project" value="TreeGrafter"/>
</dbReference>
<proteinExistence type="inferred from homology"/>
<evidence type="ECO:0000256" key="2">
    <source>
        <dbReference type="ARBA" id="ARBA00022490"/>
    </source>
</evidence>
<dbReference type="PIRSF" id="PIRSF015614">
    <property type="entry name" value="TRAF"/>
    <property type="match status" value="1"/>
</dbReference>
<evidence type="ECO:0000256" key="4">
    <source>
        <dbReference type="ARBA" id="ARBA00022703"/>
    </source>
</evidence>
<dbReference type="InterPro" id="IPR017907">
    <property type="entry name" value="Znf_RING_CS"/>
</dbReference>
<dbReference type="GO" id="GO:0031996">
    <property type="term" value="F:thioesterase binding"/>
    <property type="evidence" value="ECO:0007669"/>
    <property type="project" value="TreeGrafter"/>
</dbReference>
<keyword evidence="7 12" id="KW-0863">Zinc-finger</keyword>